<reference evidence="3 4" key="1">
    <citation type="submission" date="2019-02" db="EMBL/GenBank/DDBJ databases">
        <title>Deep-cultivation of Planctomycetes and their phenomic and genomic characterization uncovers novel biology.</title>
        <authorList>
            <person name="Wiegand S."/>
            <person name="Jogler M."/>
            <person name="Boedeker C."/>
            <person name="Pinto D."/>
            <person name="Vollmers J."/>
            <person name="Rivas-Marin E."/>
            <person name="Kohn T."/>
            <person name="Peeters S.H."/>
            <person name="Heuer A."/>
            <person name="Rast P."/>
            <person name="Oberbeckmann S."/>
            <person name="Bunk B."/>
            <person name="Jeske O."/>
            <person name="Meyerdierks A."/>
            <person name="Storesund J.E."/>
            <person name="Kallscheuer N."/>
            <person name="Luecker S."/>
            <person name="Lage O.M."/>
            <person name="Pohl T."/>
            <person name="Merkel B.J."/>
            <person name="Hornburger P."/>
            <person name="Mueller R.-W."/>
            <person name="Bruemmer F."/>
            <person name="Labrenz M."/>
            <person name="Spormann A.M."/>
            <person name="Op den Camp H."/>
            <person name="Overmann J."/>
            <person name="Amann R."/>
            <person name="Jetten M.S.M."/>
            <person name="Mascher T."/>
            <person name="Medema M.H."/>
            <person name="Devos D.P."/>
            <person name="Kaster A.-K."/>
            <person name="Ovreas L."/>
            <person name="Rohde M."/>
            <person name="Galperin M.Y."/>
            <person name="Jogler C."/>
        </authorList>
    </citation>
    <scope>NUCLEOTIDE SEQUENCE [LARGE SCALE GENOMIC DNA]</scope>
    <source>
        <strain evidence="3 4">FF011L</strain>
    </source>
</reference>
<proteinExistence type="predicted"/>
<evidence type="ECO:0000313" key="3">
    <source>
        <dbReference type="EMBL" id="QDS91741.1"/>
    </source>
</evidence>
<sequence>MQMHFLHKRKMHKNTTLCKSALIQRHGFTAVELLVVITVIAILISLLLPAIQKAREAADRVTDANNLRQIGIATHAFCDTHRGVFPKSTHDTGIEGAWIYTLSPYFENVDSIRLCPVDPRIDERRENQGTSYIFNEYLCVAGPDQALSINHLKSTHRTIMVFTISDSRGTAITEDHTHSRNWIRYPQSTNWARVLADVKADRFQGVGDPLQPRPSAERSTGYANYLFADGHVELIPCQVVKGWAEANINFALPDLCPVVK</sequence>
<protein>
    <recommendedName>
        <fullName evidence="2">DUF1559 domain-containing protein</fullName>
    </recommendedName>
</protein>
<feature type="transmembrane region" description="Helical" evidence="1">
    <location>
        <begin position="29"/>
        <end position="51"/>
    </location>
</feature>
<dbReference type="InterPro" id="IPR045584">
    <property type="entry name" value="Pilin-like"/>
</dbReference>
<feature type="domain" description="DUF1559" evidence="2">
    <location>
        <begin position="52"/>
        <end position="179"/>
    </location>
</feature>
<dbReference type="PANTHER" id="PTHR30093:SF2">
    <property type="entry name" value="TYPE II SECRETION SYSTEM PROTEIN H"/>
    <property type="match status" value="1"/>
</dbReference>
<accession>A0A517MA70</accession>
<dbReference type="NCBIfam" id="TIGR02532">
    <property type="entry name" value="IV_pilin_GFxxxE"/>
    <property type="match status" value="1"/>
</dbReference>
<keyword evidence="1" id="KW-0472">Membrane</keyword>
<gene>
    <name evidence="3" type="ORF">FF011L_04760</name>
</gene>
<name>A0A517MA70_9BACT</name>
<dbReference type="SUPFAM" id="SSF54523">
    <property type="entry name" value="Pili subunits"/>
    <property type="match status" value="1"/>
</dbReference>
<keyword evidence="1" id="KW-0812">Transmembrane</keyword>
<dbReference type="Gene3D" id="3.30.700.10">
    <property type="entry name" value="Glycoprotein, Type 4 Pilin"/>
    <property type="match status" value="1"/>
</dbReference>
<dbReference type="EMBL" id="CP036262">
    <property type="protein sequence ID" value="QDS91741.1"/>
    <property type="molecule type" value="Genomic_DNA"/>
</dbReference>
<dbReference type="InterPro" id="IPR011453">
    <property type="entry name" value="DUF1559"/>
</dbReference>
<evidence type="ECO:0000256" key="1">
    <source>
        <dbReference type="SAM" id="Phobius"/>
    </source>
</evidence>
<evidence type="ECO:0000259" key="2">
    <source>
        <dbReference type="Pfam" id="PF07596"/>
    </source>
</evidence>
<keyword evidence="1" id="KW-1133">Transmembrane helix</keyword>
<dbReference type="Proteomes" id="UP000320672">
    <property type="component" value="Chromosome"/>
</dbReference>
<dbReference type="OrthoDB" id="256066at2"/>
<organism evidence="3 4">
    <name type="scientific">Roseimaritima multifibrata</name>
    <dbReference type="NCBI Taxonomy" id="1930274"/>
    <lineage>
        <taxon>Bacteria</taxon>
        <taxon>Pseudomonadati</taxon>
        <taxon>Planctomycetota</taxon>
        <taxon>Planctomycetia</taxon>
        <taxon>Pirellulales</taxon>
        <taxon>Pirellulaceae</taxon>
        <taxon>Roseimaritima</taxon>
    </lineage>
</organism>
<dbReference type="AlphaFoldDB" id="A0A517MA70"/>
<dbReference type="KEGG" id="rml:FF011L_04760"/>
<dbReference type="PANTHER" id="PTHR30093">
    <property type="entry name" value="GENERAL SECRETION PATHWAY PROTEIN G"/>
    <property type="match status" value="1"/>
</dbReference>
<evidence type="ECO:0000313" key="4">
    <source>
        <dbReference type="Proteomes" id="UP000320672"/>
    </source>
</evidence>
<dbReference type="InterPro" id="IPR012902">
    <property type="entry name" value="N_methyl_site"/>
</dbReference>
<keyword evidence="4" id="KW-1185">Reference proteome</keyword>
<dbReference type="Pfam" id="PF07596">
    <property type="entry name" value="SBP_bac_10"/>
    <property type="match status" value="1"/>
</dbReference>